<evidence type="ECO:0000256" key="3">
    <source>
        <dbReference type="PIRSR" id="PIRSR015753-3"/>
    </source>
</evidence>
<feature type="domain" description="GST N-terminal" evidence="4">
    <location>
        <begin position="27"/>
        <end position="159"/>
    </location>
</feature>
<dbReference type="InParanoid" id="H2ANH4"/>
<dbReference type="GO" id="GO:0004364">
    <property type="term" value="F:glutathione transferase activity"/>
    <property type="evidence" value="ECO:0007669"/>
    <property type="project" value="EnsemblFungi"/>
</dbReference>
<organism evidence="5 6">
    <name type="scientific">Kazachstania africana (strain ATCC 22294 / BCRC 22015 / CBS 2517 / CECT 1963 / NBRC 1671 / NRRL Y-8276)</name>
    <name type="common">Yeast</name>
    <name type="synonym">Kluyveromyces africanus</name>
    <dbReference type="NCBI Taxonomy" id="1071382"/>
    <lineage>
        <taxon>Eukaryota</taxon>
        <taxon>Fungi</taxon>
        <taxon>Dikarya</taxon>
        <taxon>Ascomycota</taxon>
        <taxon>Saccharomycotina</taxon>
        <taxon>Saccharomycetes</taxon>
        <taxon>Saccharomycetales</taxon>
        <taxon>Saccharomycetaceae</taxon>
        <taxon>Kazachstania</taxon>
    </lineage>
</organism>
<dbReference type="Pfam" id="PF13410">
    <property type="entry name" value="GST_C_2"/>
    <property type="match status" value="1"/>
</dbReference>
<evidence type="ECO:0000256" key="1">
    <source>
        <dbReference type="PIRSR" id="PIRSR015753-1"/>
    </source>
</evidence>
<keyword evidence="6" id="KW-1185">Reference proteome</keyword>
<feature type="active site" description="Proton donor/acceptor" evidence="1">
    <location>
        <position position="198"/>
    </location>
</feature>
<dbReference type="InterPro" id="IPR036282">
    <property type="entry name" value="Glutathione-S-Trfase_C_sf"/>
</dbReference>
<feature type="binding site" evidence="2">
    <location>
        <position position="60"/>
    </location>
    <ligand>
        <name>glutathione</name>
        <dbReference type="ChEBI" id="CHEBI:57925"/>
    </ligand>
</feature>
<dbReference type="GeneID" id="13886362"/>
<dbReference type="PANTHER" id="PTHR32419">
    <property type="entry name" value="GLUTATHIONYL-HYDROQUINONE REDUCTASE"/>
    <property type="match status" value="1"/>
</dbReference>
<dbReference type="Proteomes" id="UP000005220">
    <property type="component" value="Chromosome 1"/>
</dbReference>
<dbReference type="AlphaFoldDB" id="H2ANH4"/>
<dbReference type="SUPFAM" id="SSF47616">
    <property type="entry name" value="GST C-terminal domain-like"/>
    <property type="match status" value="1"/>
</dbReference>
<dbReference type="KEGG" id="kaf:KAFR_0A04880"/>
<feature type="active site" description="Nucleophile" evidence="1">
    <location>
        <position position="27"/>
    </location>
</feature>
<feature type="site" description="Lowers pKa of active site Cys" evidence="3">
    <location>
        <position position="320"/>
    </location>
</feature>
<dbReference type="PANTHER" id="PTHR32419:SF6">
    <property type="entry name" value="GLUTATHIONE S-TRANSFERASE OMEGA-LIKE 1-RELATED"/>
    <property type="match status" value="1"/>
</dbReference>
<evidence type="ECO:0000313" key="5">
    <source>
        <dbReference type="EMBL" id="CCF55924.1"/>
    </source>
</evidence>
<protein>
    <recommendedName>
        <fullName evidence="4">GST N-terminal domain-containing protein</fullName>
    </recommendedName>
</protein>
<name>H2ANH4_KAZAF</name>
<evidence type="ECO:0000313" key="6">
    <source>
        <dbReference type="Proteomes" id="UP000005220"/>
    </source>
</evidence>
<dbReference type="RefSeq" id="XP_003955059.1">
    <property type="nucleotide sequence ID" value="XM_003955010.1"/>
</dbReference>
<dbReference type="InterPro" id="IPR004045">
    <property type="entry name" value="Glutathione_S-Trfase_N"/>
</dbReference>
<dbReference type="InterPro" id="IPR036249">
    <property type="entry name" value="Thioredoxin-like_sf"/>
</dbReference>
<dbReference type="Gene3D" id="3.40.30.10">
    <property type="entry name" value="Glutaredoxin"/>
    <property type="match status" value="1"/>
</dbReference>
<dbReference type="CDD" id="cd03190">
    <property type="entry name" value="GST_C_Omega_like"/>
    <property type="match status" value="1"/>
</dbReference>
<proteinExistence type="predicted"/>
<dbReference type="OrthoDB" id="2309723at2759"/>
<evidence type="ECO:0000256" key="2">
    <source>
        <dbReference type="PIRSR" id="PIRSR015753-2"/>
    </source>
</evidence>
<dbReference type="HOGENOM" id="CLU_037263_0_1_1"/>
<dbReference type="PIRSF" id="PIRSF015753">
    <property type="entry name" value="GST"/>
    <property type="match status" value="1"/>
</dbReference>
<dbReference type="Gene3D" id="1.20.1050.10">
    <property type="match status" value="1"/>
</dbReference>
<accession>H2ANH4</accession>
<dbReference type="Pfam" id="PF13409">
    <property type="entry name" value="GST_N_2"/>
    <property type="match status" value="1"/>
</dbReference>
<dbReference type="SUPFAM" id="SSF52833">
    <property type="entry name" value="Thioredoxin-like"/>
    <property type="match status" value="1"/>
</dbReference>
<reference evidence="5 6" key="1">
    <citation type="journal article" date="2011" name="Proc. Natl. Acad. Sci. U.S.A.">
        <title>Evolutionary erosion of yeast sex chromosomes by mating-type switching accidents.</title>
        <authorList>
            <person name="Gordon J.L."/>
            <person name="Armisen D."/>
            <person name="Proux-Wera E."/>
            <person name="Oheigeartaigh S.S."/>
            <person name="Byrne K.P."/>
            <person name="Wolfe K.H."/>
        </authorList>
    </citation>
    <scope>NUCLEOTIDE SEQUENCE [LARGE SCALE GENOMIC DNA]</scope>
    <source>
        <strain evidence="6">ATCC 22294 / BCRC 22015 / CBS 2517 / CECT 1963 / NBRC 1671 / NRRL Y-8276</strain>
    </source>
</reference>
<gene>
    <name evidence="5" type="primary">KAFR0A04880</name>
    <name evidence="5" type="ORF">KAFR_0A04880</name>
</gene>
<dbReference type="InterPro" id="IPR047047">
    <property type="entry name" value="GST_Omega-like_C"/>
</dbReference>
<evidence type="ECO:0000259" key="4">
    <source>
        <dbReference type="Pfam" id="PF13409"/>
    </source>
</evidence>
<dbReference type="GO" id="GO:0005777">
    <property type="term" value="C:peroxisome"/>
    <property type="evidence" value="ECO:0007669"/>
    <property type="project" value="EnsemblFungi"/>
</dbReference>
<feature type="binding site" evidence="2">
    <location>
        <begin position="131"/>
        <end position="134"/>
    </location>
    <ligand>
        <name>glutathione</name>
        <dbReference type="ChEBI" id="CHEBI:57925"/>
    </ligand>
</feature>
<dbReference type="EMBL" id="HE650821">
    <property type="protein sequence ID" value="CCF55924.1"/>
    <property type="molecule type" value="Genomic_DNA"/>
</dbReference>
<feature type="binding site" evidence="2">
    <location>
        <begin position="149"/>
        <end position="150"/>
    </location>
    <ligand>
        <name>glutathione</name>
        <dbReference type="ChEBI" id="CHEBI:57925"/>
    </ligand>
</feature>
<dbReference type="InterPro" id="IPR016639">
    <property type="entry name" value="GST_Omega/GSH"/>
</dbReference>
<dbReference type="eggNOG" id="KOG2903">
    <property type="taxonomic scope" value="Eukaryota"/>
</dbReference>
<sequence>MSQSSPSMRHFFKSGKGKYWLYAALGCPFAHRSLIARSIKNLNDYIGVSITHWYLGKNGWRFLEANEEKMGDNAYRYDGGIRSTEDDTSTRIGDIPDHSNRLFVDGSFDPNYKAKSMKDLYLRSDPNYSGKFSVPILWDLTASKIVNNDSGEIIRCLNSIGNEIHKDKKTIDLAPSKLIPELDTFNSWLQENINMGVYKIGLATKQSEFESNLATLYRKLNECEDHLKGVYKDIEKEVGKNNKVEILKKFYLFGNQITDTDIRFYTTAIRFDSSHAQHLKCNWRIIRDDYPYIHLWLRNLYWNHKAFRLTTNFNHIKLFYSRSQKKINPSGITPLGPEFDILKL</sequence>
<dbReference type="STRING" id="1071382.H2ANH4"/>